<proteinExistence type="predicted"/>
<name>A0A974XE30_9FIRM</name>
<dbReference type="InterPro" id="IPR052531">
    <property type="entry name" value="CarD-like_regulator"/>
</dbReference>
<evidence type="ECO:0000259" key="1">
    <source>
        <dbReference type="SMART" id="SM01058"/>
    </source>
</evidence>
<dbReference type="Proteomes" id="UP000663499">
    <property type="component" value="Chromosome"/>
</dbReference>
<gene>
    <name evidence="2" type="ORF">J0B03_10185</name>
</gene>
<organism evidence="2 3">
    <name type="scientific">Alkalibacter rhizosphaerae</name>
    <dbReference type="NCBI Taxonomy" id="2815577"/>
    <lineage>
        <taxon>Bacteria</taxon>
        <taxon>Bacillati</taxon>
        <taxon>Bacillota</taxon>
        <taxon>Clostridia</taxon>
        <taxon>Eubacteriales</taxon>
        <taxon>Eubacteriaceae</taxon>
        <taxon>Alkalibacter</taxon>
    </lineage>
</organism>
<dbReference type="Gene3D" id="1.20.58.1290">
    <property type="entry name" value="CarD-like, C-terminal domain"/>
    <property type="match status" value="1"/>
</dbReference>
<dbReference type="InterPro" id="IPR042215">
    <property type="entry name" value="CarD-like_C"/>
</dbReference>
<evidence type="ECO:0000313" key="2">
    <source>
        <dbReference type="EMBL" id="QSX08157.1"/>
    </source>
</evidence>
<protein>
    <submittedName>
        <fullName evidence="2">CarD family transcriptional regulator</fullName>
    </submittedName>
</protein>
<dbReference type="SUPFAM" id="SSF141259">
    <property type="entry name" value="CarD-like"/>
    <property type="match status" value="1"/>
</dbReference>
<accession>A0A974XE30</accession>
<reference evidence="2" key="1">
    <citation type="submission" date="2021-03" db="EMBL/GenBank/DDBJ databases">
        <title>Alkalibacter marinus sp. nov., isolated from tidal flat sediment.</title>
        <authorList>
            <person name="Namirimu T."/>
            <person name="Yang J.-A."/>
            <person name="Yang S.-H."/>
            <person name="Kim Y.-J."/>
            <person name="Kwon K.K."/>
        </authorList>
    </citation>
    <scope>NUCLEOTIDE SEQUENCE</scope>
    <source>
        <strain evidence="2">ES005</strain>
    </source>
</reference>
<keyword evidence="3" id="KW-1185">Reference proteome</keyword>
<feature type="domain" description="CarD-like/TRCF RNAP-interacting" evidence="1">
    <location>
        <begin position="1"/>
        <end position="111"/>
    </location>
</feature>
<dbReference type="InterPro" id="IPR036101">
    <property type="entry name" value="CarD-like/TRCF_RID_sf"/>
</dbReference>
<dbReference type="PANTHER" id="PTHR38447">
    <property type="entry name" value="TRANSCRIPTION FACTOR YDEB-RELATED"/>
    <property type="match status" value="1"/>
</dbReference>
<dbReference type="Gene3D" id="2.40.10.170">
    <property type="match status" value="1"/>
</dbReference>
<dbReference type="RefSeq" id="WP_207299499.1">
    <property type="nucleotide sequence ID" value="NZ_CP071444.1"/>
</dbReference>
<dbReference type="InterPro" id="IPR048792">
    <property type="entry name" value="CarD_C"/>
</dbReference>
<sequence>MFKIGDKIVYPMHGAGIIEGIEEKEILGETLPYFVLKLPVGSMKIMVPVNNCSDLGIRPIVSNEELEKALDILQECQNDMESNWNRRYRENLEKLKTGDIMDIAEVVKDLYIMDKEKGLSTGEKKMLNNAKQILISEIVLVRDMDNEEAEALIKDCFKE</sequence>
<dbReference type="GO" id="GO:0009303">
    <property type="term" value="P:rRNA transcription"/>
    <property type="evidence" value="ECO:0007669"/>
    <property type="project" value="TreeGrafter"/>
</dbReference>
<dbReference type="Pfam" id="PF21095">
    <property type="entry name" value="CarD_C"/>
    <property type="match status" value="1"/>
</dbReference>
<evidence type="ECO:0000313" key="3">
    <source>
        <dbReference type="Proteomes" id="UP000663499"/>
    </source>
</evidence>
<dbReference type="AlphaFoldDB" id="A0A974XE30"/>
<dbReference type="SMART" id="SM01058">
    <property type="entry name" value="CarD_TRCF"/>
    <property type="match status" value="1"/>
</dbReference>
<dbReference type="PANTHER" id="PTHR38447:SF1">
    <property type="entry name" value="RNA POLYMERASE-BINDING TRANSCRIPTION FACTOR CARD"/>
    <property type="match status" value="1"/>
</dbReference>
<dbReference type="KEGG" id="alka:J0B03_10185"/>
<dbReference type="InterPro" id="IPR003711">
    <property type="entry name" value="CarD-like/TRCF_RID"/>
</dbReference>
<dbReference type="EMBL" id="CP071444">
    <property type="protein sequence ID" value="QSX08157.1"/>
    <property type="molecule type" value="Genomic_DNA"/>
</dbReference>
<dbReference type="Pfam" id="PF02559">
    <property type="entry name" value="CarD_TRCF_RID"/>
    <property type="match status" value="1"/>
</dbReference>